<evidence type="ECO:0000313" key="2">
    <source>
        <dbReference type="Proteomes" id="UP001054837"/>
    </source>
</evidence>
<reference evidence="1 2" key="1">
    <citation type="submission" date="2021-06" db="EMBL/GenBank/DDBJ databases">
        <title>Caerostris darwini draft genome.</title>
        <authorList>
            <person name="Kono N."/>
            <person name="Arakawa K."/>
        </authorList>
    </citation>
    <scope>NUCLEOTIDE SEQUENCE [LARGE SCALE GENOMIC DNA]</scope>
</reference>
<keyword evidence="2" id="KW-1185">Reference proteome</keyword>
<dbReference type="EMBL" id="BPLQ01001278">
    <property type="protein sequence ID" value="GIX80292.1"/>
    <property type="molecule type" value="Genomic_DNA"/>
</dbReference>
<accession>A0AAV4N9X0</accession>
<comment type="caution">
    <text evidence="1">The sequence shown here is derived from an EMBL/GenBank/DDBJ whole genome shotgun (WGS) entry which is preliminary data.</text>
</comment>
<dbReference type="Proteomes" id="UP001054837">
    <property type="component" value="Unassembled WGS sequence"/>
</dbReference>
<gene>
    <name evidence="1" type="ORF">CDAR_394041</name>
</gene>
<proteinExistence type="predicted"/>
<sequence>MEQYLDIPAQLWFEQQKLSELRLCTPKDSRNLMDDCQNETRILKEQYWPSKRDDFDFLLCVQEPFVKVSVSAMTSTEPVGIQEDCLDREWASVWEVNFKAGL</sequence>
<protein>
    <submittedName>
        <fullName evidence="1">Uncharacterized protein</fullName>
    </submittedName>
</protein>
<name>A0AAV4N9X0_9ARAC</name>
<dbReference type="AlphaFoldDB" id="A0AAV4N9X0"/>
<organism evidence="1 2">
    <name type="scientific">Caerostris darwini</name>
    <dbReference type="NCBI Taxonomy" id="1538125"/>
    <lineage>
        <taxon>Eukaryota</taxon>
        <taxon>Metazoa</taxon>
        <taxon>Ecdysozoa</taxon>
        <taxon>Arthropoda</taxon>
        <taxon>Chelicerata</taxon>
        <taxon>Arachnida</taxon>
        <taxon>Araneae</taxon>
        <taxon>Araneomorphae</taxon>
        <taxon>Entelegynae</taxon>
        <taxon>Araneoidea</taxon>
        <taxon>Araneidae</taxon>
        <taxon>Caerostris</taxon>
    </lineage>
</organism>
<evidence type="ECO:0000313" key="1">
    <source>
        <dbReference type="EMBL" id="GIX80292.1"/>
    </source>
</evidence>